<gene>
    <name evidence="1" type="ORF">BDV98DRAFT_124110</name>
</gene>
<dbReference type="Proteomes" id="UP000305067">
    <property type="component" value="Unassembled WGS sequence"/>
</dbReference>
<sequence length="165" mass="17936">MSIVGRASPERDVELGASEALLRGILWHNLQKLALTLPRLPLSSHSHIPDILSLLTNITHLQLETKGVREGPMSPFLLPKLVGLIMDMLNYDSAVFDSVAPRREALVVCDGGFGAHRSALIPATLATFITQSQSRIQYLQIDLLSGTGDPPKHFAAQVLPCLPDL</sequence>
<evidence type="ECO:0000313" key="2">
    <source>
        <dbReference type="Proteomes" id="UP000305067"/>
    </source>
</evidence>
<protein>
    <submittedName>
        <fullName evidence="1">Uncharacterized protein</fullName>
    </submittedName>
</protein>
<reference evidence="1 2" key="1">
    <citation type="journal article" date="2019" name="Nat. Ecol. Evol.">
        <title>Megaphylogeny resolves global patterns of mushroom evolution.</title>
        <authorList>
            <person name="Varga T."/>
            <person name="Krizsan K."/>
            <person name="Foldi C."/>
            <person name="Dima B."/>
            <person name="Sanchez-Garcia M."/>
            <person name="Sanchez-Ramirez S."/>
            <person name="Szollosi G.J."/>
            <person name="Szarkandi J.G."/>
            <person name="Papp V."/>
            <person name="Albert L."/>
            <person name="Andreopoulos W."/>
            <person name="Angelini C."/>
            <person name="Antonin V."/>
            <person name="Barry K.W."/>
            <person name="Bougher N.L."/>
            <person name="Buchanan P."/>
            <person name="Buyck B."/>
            <person name="Bense V."/>
            <person name="Catcheside P."/>
            <person name="Chovatia M."/>
            <person name="Cooper J."/>
            <person name="Damon W."/>
            <person name="Desjardin D."/>
            <person name="Finy P."/>
            <person name="Geml J."/>
            <person name="Haridas S."/>
            <person name="Hughes K."/>
            <person name="Justo A."/>
            <person name="Karasinski D."/>
            <person name="Kautmanova I."/>
            <person name="Kiss B."/>
            <person name="Kocsube S."/>
            <person name="Kotiranta H."/>
            <person name="LaButti K.M."/>
            <person name="Lechner B.E."/>
            <person name="Liimatainen K."/>
            <person name="Lipzen A."/>
            <person name="Lukacs Z."/>
            <person name="Mihaltcheva S."/>
            <person name="Morgado L.N."/>
            <person name="Niskanen T."/>
            <person name="Noordeloos M.E."/>
            <person name="Ohm R.A."/>
            <person name="Ortiz-Santana B."/>
            <person name="Ovrebo C."/>
            <person name="Racz N."/>
            <person name="Riley R."/>
            <person name="Savchenko A."/>
            <person name="Shiryaev A."/>
            <person name="Soop K."/>
            <person name="Spirin V."/>
            <person name="Szebenyi C."/>
            <person name="Tomsovsky M."/>
            <person name="Tulloss R.E."/>
            <person name="Uehling J."/>
            <person name="Grigoriev I.V."/>
            <person name="Vagvolgyi C."/>
            <person name="Papp T."/>
            <person name="Martin F.M."/>
            <person name="Miettinen O."/>
            <person name="Hibbett D.S."/>
            <person name="Nagy L.G."/>
        </authorList>
    </citation>
    <scope>NUCLEOTIDE SEQUENCE [LARGE SCALE GENOMIC DNA]</scope>
    <source>
        <strain evidence="1 2">CBS 309.79</strain>
    </source>
</reference>
<dbReference type="AlphaFoldDB" id="A0A5C3QDT5"/>
<keyword evidence="2" id="KW-1185">Reference proteome</keyword>
<proteinExistence type="predicted"/>
<dbReference type="EMBL" id="ML178831">
    <property type="protein sequence ID" value="TFK99851.1"/>
    <property type="molecule type" value="Genomic_DNA"/>
</dbReference>
<organism evidence="1 2">
    <name type="scientific">Pterulicium gracile</name>
    <dbReference type="NCBI Taxonomy" id="1884261"/>
    <lineage>
        <taxon>Eukaryota</taxon>
        <taxon>Fungi</taxon>
        <taxon>Dikarya</taxon>
        <taxon>Basidiomycota</taxon>
        <taxon>Agaricomycotina</taxon>
        <taxon>Agaricomycetes</taxon>
        <taxon>Agaricomycetidae</taxon>
        <taxon>Agaricales</taxon>
        <taxon>Pleurotineae</taxon>
        <taxon>Pterulaceae</taxon>
        <taxon>Pterulicium</taxon>
    </lineage>
</organism>
<evidence type="ECO:0000313" key="1">
    <source>
        <dbReference type="EMBL" id="TFK99851.1"/>
    </source>
</evidence>
<name>A0A5C3QDT5_9AGAR</name>
<accession>A0A5C3QDT5</accession>